<dbReference type="SUPFAM" id="SSF48452">
    <property type="entry name" value="TPR-like"/>
    <property type="match status" value="1"/>
</dbReference>
<dbReference type="eggNOG" id="COG4783">
    <property type="taxonomic scope" value="Bacteria"/>
</dbReference>
<evidence type="ECO:0000313" key="3">
    <source>
        <dbReference type="Proteomes" id="UP000002402"/>
    </source>
</evidence>
<sequence length="372" mass="41056">MHRCLLSLSSLVLLAAGCRHANLPDLPASHGALSMAMDRYANDRESSFDNYTPAPASIFQEEPQVLVEPEQALAVYGEASATLSGTPTAQQVRDAVDDLKGACLSGLLDACVFLRERFELPRRRNEATPHFPEEVVMKQLFTVGVLRCRLALDGVLRDCTVLERGAKGVEESLLEYAMKMRYHPATLAGHPIELPYIISLQFNPARRDAPMAKVLEPRLRLEWARARAVGSPASPLAWGNLAVLLAKEGPEDGLYREALRRFQSLAPASWWAANEVAWFHIQEGQYADAAPLVKRARAFAFDNPYVLETSAAVMAGTNQCAQAVQEQRRAVEKLPAEWPAPERERFIRALEHYQRGCMAPNADSASAPTLGI</sequence>
<evidence type="ECO:0000256" key="1">
    <source>
        <dbReference type="SAM" id="SignalP"/>
    </source>
</evidence>
<dbReference type="InterPro" id="IPR011990">
    <property type="entry name" value="TPR-like_helical_dom_sf"/>
</dbReference>
<dbReference type="KEGG" id="mxa:MXAN_5279"/>
<organism evidence="2 3">
    <name type="scientific">Myxococcus xanthus (strain DK1622)</name>
    <dbReference type="NCBI Taxonomy" id="246197"/>
    <lineage>
        <taxon>Bacteria</taxon>
        <taxon>Pseudomonadati</taxon>
        <taxon>Myxococcota</taxon>
        <taxon>Myxococcia</taxon>
        <taxon>Myxococcales</taxon>
        <taxon>Cystobacterineae</taxon>
        <taxon>Myxococcaceae</taxon>
        <taxon>Myxococcus</taxon>
    </lineage>
</organism>
<feature type="chain" id="PRO_5004188124" evidence="1">
    <location>
        <begin position="22"/>
        <end position="372"/>
    </location>
</feature>
<dbReference type="OrthoDB" id="5503401at2"/>
<proteinExistence type="predicted"/>
<dbReference type="Gene3D" id="1.25.40.10">
    <property type="entry name" value="Tetratricopeptide repeat domain"/>
    <property type="match status" value="1"/>
</dbReference>
<dbReference type="HOGENOM" id="CLU_760372_0_0_7"/>
<keyword evidence="2" id="KW-0449">Lipoprotein</keyword>
<name>Q1D1P2_MYXXD</name>
<protein>
    <submittedName>
        <fullName evidence="2">Lipoprotein</fullName>
    </submittedName>
</protein>
<dbReference type="GeneID" id="41362556"/>
<keyword evidence="3" id="KW-1185">Reference proteome</keyword>
<gene>
    <name evidence="2" type="ordered locus">MXAN_5279</name>
</gene>
<feature type="signal peptide" evidence="1">
    <location>
        <begin position="1"/>
        <end position="21"/>
    </location>
</feature>
<dbReference type="Proteomes" id="UP000002402">
    <property type="component" value="Chromosome"/>
</dbReference>
<dbReference type="PROSITE" id="PS51257">
    <property type="entry name" value="PROKAR_LIPOPROTEIN"/>
    <property type="match status" value="1"/>
</dbReference>
<dbReference type="AlphaFoldDB" id="Q1D1P2"/>
<accession>Q1D1P2</accession>
<dbReference type="Gene3D" id="3.30.1150.10">
    <property type="match status" value="1"/>
</dbReference>
<dbReference type="EnsemblBacteria" id="ABF88525">
    <property type="protein sequence ID" value="ABF88525"/>
    <property type="gene ID" value="MXAN_5279"/>
</dbReference>
<evidence type="ECO:0000313" key="2">
    <source>
        <dbReference type="EMBL" id="ABF88525.1"/>
    </source>
</evidence>
<dbReference type="RefSeq" id="WP_011555246.1">
    <property type="nucleotide sequence ID" value="NC_008095.1"/>
</dbReference>
<dbReference type="EMBL" id="CP000113">
    <property type="protein sequence ID" value="ABF88525.1"/>
    <property type="molecule type" value="Genomic_DNA"/>
</dbReference>
<reference evidence="2 3" key="1">
    <citation type="journal article" date="2006" name="Proc. Natl. Acad. Sci. U.S.A.">
        <title>Evolution of sensory complexity recorded in a myxobacterial genome.</title>
        <authorList>
            <person name="Goldman B.S."/>
            <person name="Nierman W.C."/>
            <person name="Kaiser D."/>
            <person name="Slater S.C."/>
            <person name="Durkin A.S."/>
            <person name="Eisen J.A."/>
            <person name="Ronning C.M."/>
            <person name="Barbazuk W.B."/>
            <person name="Blanchard M."/>
            <person name="Field C."/>
            <person name="Halling C."/>
            <person name="Hinkle G."/>
            <person name="Iartchuk O."/>
            <person name="Kim H.S."/>
            <person name="Mackenzie C."/>
            <person name="Madupu R."/>
            <person name="Miller N."/>
            <person name="Shvartsbeyn A."/>
            <person name="Sullivan S.A."/>
            <person name="Vaudin M."/>
            <person name="Wiegand R."/>
            <person name="Kaplan H.B."/>
        </authorList>
    </citation>
    <scope>NUCLEOTIDE SEQUENCE [LARGE SCALE GENOMIC DNA]</scope>
    <source>
        <strain evidence="3">DK1622</strain>
    </source>
</reference>
<keyword evidence="1" id="KW-0732">Signal</keyword>